<dbReference type="PANTHER" id="PTHR32248:SF4">
    <property type="entry name" value="RNA POLYMERASE SIGMA-54 FACTOR"/>
    <property type="match status" value="1"/>
</dbReference>
<accession>A0A412FVE6</accession>
<dbReference type="GO" id="GO:0016987">
    <property type="term" value="F:sigma factor activity"/>
    <property type="evidence" value="ECO:0007669"/>
    <property type="project" value="UniProtKB-KW"/>
</dbReference>
<comment type="similarity">
    <text evidence="1">Belongs to the sigma-54 factor family.</text>
</comment>
<evidence type="ECO:0000256" key="6">
    <source>
        <dbReference type="ARBA" id="ARBA00023082"/>
    </source>
</evidence>
<dbReference type="Pfam" id="PF04963">
    <property type="entry name" value="Sigma54_CBD"/>
    <property type="match status" value="1"/>
</dbReference>
<evidence type="ECO:0000313" key="11">
    <source>
        <dbReference type="EMBL" id="RGR72128.1"/>
    </source>
</evidence>
<feature type="domain" description="RNA polymerase sigma factor 54 core-binding" evidence="10">
    <location>
        <begin position="64"/>
        <end position="240"/>
    </location>
</feature>
<dbReference type="GO" id="GO:0016779">
    <property type="term" value="F:nucleotidyltransferase activity"/>
    <property type="evidence" value="ECO:0007669"/>
    <property type="project" value="UniProtKB-KW"/>
</dbReference>
<keyword evidence="7" id="KW-0238">DNA-binding</keyword>
<dbReference type="InterPro" id="IPR000394">
    <property type="entry name" value="RNA_pol_sigma_54"/>
</dbReference>
<organism evidence="11 12">
    <name type="scientific">Holdemania filiformis</name>
    <dbReference type="NCBI Taxonomy" id="61171"/>
    <lineage>
        <taxon>Bacteria</taxon>
        <taxon>Bacillati</taxon>
        <taxon>Bacillota</taxon>
        <taxon>Erysipelotrichia</taxon>
        <taxon>Erysipelotrichales</taxon>
        <taxon>Erysipelotrichaceae</taxon>
        <taxon>Holdemania</taxon>
    </lineage>
</organism>
<sequence>MRKEFRMRSEIKIRPVPKPALRYTPAFDQSLQILTWNRAELIAQLRRRQRTNPYLRDLKSSWLDFQTQSSSFKEDLYTQLHTLNQPHEETICQILIESLNDRGLLDESLEELARTFHSPLSVWEEQLRLLQQLEPAGIAARSAQECLILQLQRRGQTGAINFLTQCEAEILSHNWAGAAAQMRCSEQEIEAYFQQLQECTPFPCAADEPEAVSWILPEFEVRIEDDHCVLESLQEPDLELNETPKPELAQALQEARFFLDALNRRSLTLSLIMNELLQVQELPLIRRMPLHVCQKKTIARRVGIHPSTLTRAIQDKYFLFRGKLLPIEALFASASVQNNSQAELTALIQHQIDQESSDCPLSDLQIAMRLREENLNVSRQLIAKLRKAAGIPSSYHRHPDPG</sequence>
<dbReference type="InterPro" id="IPR007046">
    <property type="entry name" value="RNA_pol_sigma_54_core-bd"/>
</dbReference>
<evidence type="ECO:0000256" key="8">
    <source>
        <dbReference type="ARBA" id="ARBA00023163"/>
    </source>
</evidence>
<keyword evidence="2" id="KW-0240">DNA-directed RNA polymerase</keyword>
<evidence type="ECO:0000259" key="10">
    <source>
        <dbReference type="Pfam" id="PF04963"/>
    </source>
</evidence>
<keyword evidence="12" id="KW-1185">Reference proteome</keyword>
<evidence type="ECO:0000259" key="9">
    <source>
        <dbReference type="Pfam" id="PF04552"/>
    </source>
</evidence>
<keyword evidence="3" id="KW-0808">Transferase</keyword>
<dbReference type="Proteomes" id="UP000284178">
    <property type="component" value="Unassembled WGS sequence"/>
</dbReference>
<name>A0A412FVE6_9FIRM</name>
<gene>
    <name evidence="11" type="ORF">DWY25_12530</name>
</gene>
<evidence type="ECO:0000256" key="7">
    <source>
        <dbReference type="ARBA" id="ARBA00023125"/>
    </source>
</evidence>
<dbReference type="Gene3D" id="1.10.10.60">
    <property type="entry name" value="Homeodomain-like"/>
    <property type="match status" value="1"/>
</dbReference>
<dbReference type="PRINTS" id="PR00045">
    <property type="entry name" value="SIGMA54FCT"/>
</dbReference>
<dbReference type="GO" id="GO:0000428">
    <property type="term" value="C:DNA-directed RNA polymerase complex"/>
    <property type="evidence" value="ECO:0007669"/>
    <property type="project" value="UniProtKB-KW"/>
</dbReference>
<keyword evidence="4" id="KW-0548">Nucleotidyltransferase</keyword>
<dbReference type="Gene3D" id="1.10.10.1330">
    <property type="entry name" value="RNA polymerase sigma-54 factor, core-binding domain"/>
    <property type="match status" value="1"/>
</dbReference>
<evidence type="ECO:0000256" key="4">
    <source>
        <dbReference type="ARBA" id="ARBA00022695"/>
    </source>
</evidence>
<evidence type="ECO:0000256" key="3">
    <source>
        <dbReference type="ARBA" id="ARBA00022679"/>
    </source>
</evidence>
<keyword evidence="6" id="KW-0731">Sigma factor</keyword>
<feature type="domain" description="RNA polymerase sigma factor 54 DNA-binding" evidence="9">
    <location>
        <begin position="247"/>
        <end position="398"/>
    </location>
</feature>
<evidence type="ECO:0008006" key="13">
    <source>
        <dbReference type="Google" id="ProtNLM"/>
    </source>
</evidence>
<dbReference type="GO" id="GO:0006352">
    <property type="term" value="P:DNA-templated transcription initiation"/>
    <property type="evidence" value="ECO:0007669"/>
    <property type="project" value="InterPro"/>
</dbReference>
<comment type="caution">
    <text evidence="11">The sequence shown here is derived from an EMBL/GenBank/DDBJ whole genome shotgun (WGS) entry which is preliminary data.</text>
</comment>
<evidence type="ECO:0000256" key="1">
    <source>
        <dbReference type="ARBA" id="ARBA00008798"/>
    </source>
</evidence>
<dbReference type="PROSITE" id="PS50044">
    <property type="entry name" value="SIGMA54_3"/>
    <property type="match status" value="1"/>
</dbReference>
<dbReference type="PIRSF" id="PIRSF000774">
    <property type="entry name" value="RpoN"/>
    <property type="match status" value="1"/>
</dbReference>
<keyword evidence="5" id="KW-0805">Transcription regulation</keyword>
<dbReference type="InterPro" id="IPR038709">
    <property type="entry name" value="RpoN_core-bd_sf"/>
</dbReference>
<evidence type="ECO:0000313" key="12">
    <source>
        <dbReference type="Proteomes" id="UP000284178"/>
    </source>
</evidence>
<dbReference type="GO" id="GO:0001216">
    <property type="term" value="F:DNA-binding transcription activator activity"/>
    <property type="evidence" value="ECO:0007669"/>
    <property type="project" value="InterPro"/>
</dbReference>
<proteinExistence type="inferred from homology"/>
<dbReference type="InterPro" id="IPR007634">
    <property type="entry name" value="RNA_pol_sigma_54_DNA-bd"/>
</dbReference>
<dbReference type="GO" id="GO:0003677">
    <property type="term" value="F:DNA binding"/>
    <property type="evidence" value="ECO:0007669"/>
    <property type="project" value="UniProtKB-KW"/>
</dbReference>
<protein>
    <recommendedName>
        <fullName evidence="13">RNA polymerase sigma-54 factor</fullName>
    </recommendedName>
</protein>
<reference evidence="11 12" key="1">
    <citation type="submission" date="2018-08" db="EMBL/GenBank/DDBJ databases">
        <title>A genome reference for cultivated species of the human gut microbiota.</title>
        <authorList>
            <person name="Zou Y."/>
            <person name="Xue W."/>
            <person name="Luo G."/>
        </authorList>
    </citation>
    <scope>NUCLEOTIDE SEQUENCE [LARGE SCALE GENOMIC DNA]</scope>
    <source>
        <strain evidence="11 12">AF24-29</strain>
    </source>
</reference>
<evidence type="ECO:0000256" key="2">
    <source>
        <dbReference type="ARBA" id="ARBA00022478"/>
    </source>
</evidence>
<dbReference type="AlphaFoldDB" id="A0A412FVE6"/>
<evidence type="ECO:0000256" key="5">
    <source>
        <dbReference type="ARBA" id="ARBA00023015"/>
    </source>
</evidence>
<dbReference type="Pfam" id="PF04552">
    <property type="entry name" value="Sigma54_DBD"/>
    <property type="match status" value="1"/>
</dbReference>
<dbReference type="PANTHER" id="PTHR32248">
    <property type="entry name" value="RNA POLYMERASE SIGMA-54 FACTOR"/>
    <property type="match status" value="1"/>
</dbReference>
<dbReference type="EMBL" id="QRUP01000016">
    <property type="protein sequence ID" value="RGR72128.1"/>
    <property type="molecule type" value="Genomic_DNA"/>
</dbReference>
<keyword evidence="8" id="KW-0804">Transcription</keyword>